<evidence type="ECO:0000256" key="5">
    <source>
        <dbReference type="ARBA" id="ARBA00022989"/>
    </source>
</evidence>
<reference evidence="8" key="1">
    <citation type="journal article" date="2014" name="Int. J. Syst. Evol. Microbiol.">
        <title>Complete genome sequence of Corynebacterium casei LMG S-19264T (=DSM 44701T), isolated from a smear-ripened cheese.</title>
        <authorList>
            <consortium name="US DOE Joint Genome Institute (JGI-PGF)"/>
            <person name="Walter F."/>
            <person name="Albersmeier A."/>
            <person name="Kalinowski J."/>
            <person name="Ruckert C."/>
        </authorList>
    </citation>
    <scope>NUCLEOTIDE SEQUENCE</scope>
    <source>
        <strain evidence="8">NBRC 108769</strain>
    </source>
</reference>
<keyword evidence="5" id="KW-1133">Transmembrane helix</keyword>
<dbReference type="AlphaFoldDB" id="A0AA37SRC1"/>
<sequence length="129" mass="14335">MKRRNKVNAEFNMSSLTDIIFLLLIFFMLTSSAIQINIELPESVSRTVAPTDIPVMLTTDGVVKFKGKVTQKNKLRGLIAEAKSTSENSENATVNIIAQKGVPWKEIQSIMEVANGLKMRAIISTQPRK</sequence>
<dbReference type="RefSeq" id="WP_235291905.1">
    <property type="nucleotide sequence ID" value="NZ_BSOH01000027.1"/>
</dbReference>
<evidence type="ECO:0000256" key="3">
    <source>
        <dbReference type="ARBA" id="ARBA00022475"/>
    </source>
</evidence>
<dbReference type="Proteomes" id="UP001156666">
    <property type="component" value="Unassembled WGS sequence"/>
</dbReference>
<dbReference type="PANTHER" id="PTHR30558">
    <property type="entry name" value="EXBD MEMBRANE COMPONENT OF PMF-DRIVEN MACROMOLECULE IMPORT SYSTEM"/>
    <property type="match status" value="1"/>
</dbReference>
<keyword evidence="3" id="KW-1003">Cell membrane</keyword>
<keyword evidence="9" id="KW-1185">Reference proteome</keyword>
<dbReference type="GO" id="GO:0015031">
    <property type="term" value="P:protein transport"/>
    <property type="evidence" value="ECO:0007669"/>
    <property type="project" value="UniProtKB-KW"/>
</dbReference>
<keyword evidence="7" id="KW-0653">Protein transport</keyword>
<accession>A0AA37SRC1</accession>
<evidence type="ECO:0000256" key="7">
    <source>
        <dbReference type="RuleBase" id="RU003879"/>
    </source>
</evidence>
<comment type="caution">
    <text evidence="8">The sequence shown here is derived from an EMBL/GenBank/DDBJ whole genome shotgun (WGS) entry which is preliminary data.</text>
</comment>
<dbReference type="EMBL" id="BSOH01000027">
    <property type="protein sequence ID" value="GLR19396.1"/>
    <property type="molecule type" value="Genomic_DNA"/>
</dbReference>
<evidence type="ECO:0000256" key="6">
    <source>
        <dbReference type="ARBA" id="ARBA00023136"/>
    </source>
</evidence>
<name>A0AA37SRC1_9BACT</name>
<evidence type="ECO:0000256" key="1">
    <source>
        <dbReference type="ARBA" id="ARBA00004162"/>
    </source>
</evidence>
<dbReference type="PANTHER" id="PTHR30558:SF3">
    <property type="entry name" value="BIOPOLYMER TRANSPORT PROTEIN EXBD-RELATED"/>
    <property type="match status" value="1"/>
</dbReference>
<dbReference type="Pfam" id="PF02472">
    <property type="entry name" value="ExbD"/>
    <property type="match status" value="1"/>
</dbReference>
<evidence type="ECO:0000256" key="4">
    <source>
        <dbReference type="ARBA" id="ARBA00022692"/>
    </source>
</evidence>
<dbReference type="GO" id="GO:0005886">
    <property type="term" value="C:plasma membrane"/>
    <property type="evidence" value="ECO:0007669"/>
    <property type="project" value="UniProtKB-SubCell"/>
</dbReference>
<comment type="similarity">
    <text evidence="2 7">Belongs to the ExbD/TolR family.</text>
</comment>
<keyword evidence="4 7" id="KW-0812">Transmembrane</keyword>
<gene>
    <name evidence="8" type="ORF">GCM10007940_40120</name>
</gene>
<evidence type="ECO:0008006" key="10">
    <source>
        <dbReference type="Google" id="ProtNLM"/>
    </source>
</evidence>
<evidence type="ECO:0000313" key="9">
    <source>
        <dbReference type="Proteomes" id="UP001156666"/>
    </source>
</evidence>
<evidence type="ECO:0000313" key="8">
    <source>
        <dbReference type="EMBL" id="GLR19396.1"/>
    </source>
</evidence>
<reference evidence="8" key="2">
    <citation type="submission" date="2023-01" db="EMBL/GenBank/DDBJ databases">
        <title>Draft genome sequence of Portibacter lacus strain NBRC 108769.</title>
        <authorList>
            <person name="Sun Q."/>
            <person name="Mori K."/>
        </authorList>
    </citation>
    <scope>NUCLEOTIDE SEQUENCE</scope>
    <source>
        <strain evidence="8">NBRC 108769</strain>
    </source>
</reference>
<comment type="subcellular location">
    <subcellularLocation>
        <location evidence="1">Cell membrane</location>
        <topology evidence="1">Single-pass membrane protein</topology>
    </subcellularLocation>
    <subcellularLocation>
        <location evidence="7">Cell membrane</location>
        <topology evidence="7">Single-pass type II membrane protein</topology>
    </subcellularLocation>
</comment>
<keyword evidence="7" id="KW-0813">Transport</keyword>
<organism evidence="8 9">
    <name type="scientific">Portibacter lacus</name>
    <dbReference type="NCBI Taxonomy" id="1099794"/>
    <lineage>
        <taxon>Bacteria</taxon>
        <taxon>Pseudomonadati</taxon>
        <taxon>Bacteroidota</taxon>
        <taxon>Saprospiria</taxon>
        <taxon>Saprospirales</taxon>
        <taxon>Haliscomenobacteraceae</taxon>
        <taxon>Portibacter</taxon>
    </lineage>
</organism>
<protein>
    <recommendedName>
        <fullName evidence="10">Biopolymer transporter ExbD</fullName>
    </recommendedName>
</protein>
<keyword evidence="6" id="KW-0472">Membrane</keyword>
<evidence type="ECO:0000256" key="2">
    <source>
        <dbReference type="ARBA" id="ARBA00005811"/>
    </source>
</evidence>
<proteinExistence type="inferred from homology"/>
<dbReference type="GO" id="GO:0022857">
    <property type="term" value="F:transmembrane transporter activity"/>
    <property type="evidence" value="ECO:0007669"/>
    <property type="project" value="InterPro"/>
</dbReference>
<dbReference type="InterPro" id="IPR003400">
    <property type="entry name" value="ExbD"/>
</dbReference>